<feature type="domain" description="MAM" evidence="2">
    <location>
        <begin position="140"/>
        <end position="225"/>
    </location>
</feature>
<feature type="signal peptide" evidence="1">
    <location>
        <begin position="1"/>
        <end position="21"/>
    </location>
</feature>
<dbReference type="STRING" id="6211.A0A087W0Y0"/>
<accession>A0A087W0Y0</accession>
<evidence type="ECO:0000259" key="2">
    <source>
        <dbReference type="PROSITE" id="PS50060"/>
    </source>
</evidence>
<feature type="chain" id="PRO_5001831699" evidence="1">
    <location>
        <begin position="22"/>
        <end position="517"/>
    </location>
</feature>
<dbReference type="OrthoDB" id="6281889at2759"/>
<evidence type="ECO:0000256" key="1">
    <source>
        <dbReference type="SAM" id="SignalP"/>
    </source>
</evidence>
<keyword evidence="1" id="KW-0732">Signal</keyword>
<dbReference type="Proteomes" id="UP000017246">
    <property type="component" value="Unassembled WGS sequence"/>
</dbReference>
<dbReference type="Pfam" id="PF00629">
    <property type="entry name" value="MAM"/>
    <property type="match status" value="1"/>
</dbReference>
<dbReference type="Gene3D" id="2.60.120.200">
    <property type="match status" value="1"/>
</dbReference>
<evidence type="ECO:0000313" key="3">
    <source>
        <dbReference type="EMBL" id="CDI98230.1"/>
    </source>
</evidence>
<sequence>MNIIVTALFTLTLASWASASARSVTPRAECKFDKGMCGWRSDPTNPWLITTLNKSTPQFLLPNSSWPILCLFKEVPQEANSGESWFADDVNPSAFKTLQYLIQTRLRSPSVPASLGLRCLTFSFFYLGRRVETPLIKPVTVCNFNDGDTCGWMHEGAIWTHRWEAEQGYLCLKAKMSTFSSKRKTSSWLPGLSTNHRKSSADIRVRFTSPPVPPAFELKCVAFGYSIGLEREKIDLSDGSFCSLAMLFQEEGYFFIGPLLSTGNSLNLTFCDFDDEETCGWVHEEVSWAYRWAIVRDRLCLKAKVPLNSPSKKISSWLRGLAIDQSSDEIDIKVRFSSPPIPASFGVKCVVFVYSMDFGREKTSKPVRASGSLSLLQQQKGNPSETLFCVDLQRKRRKVDQRCHTLPKPLFMWTFNENIGGWVNDISNYHQKWELINGAICLHNVPADTKISSGGVPWFSANSRKEDKATRNPKAPLWSPPVPQTVGMHCVTIDYNISFNDVESGSYSLALLQQQDG</sequence>
<dbReference type="OMA" id="TCGWMHE"/>
<dbReference type="GO" id="GO:0016020">
    <property type="term" value="C:membrane"/>
    <property type="evidence" value="ECO:0007669"/>
    <property type="project" value="InterPro"/>
</dbReference>
<evidence type="ECO:0000313" key="4">
    <source>
        <dbReference type="Proteomes" id="UP000017246"/>
    </source>
</evidence>
<protein>
    <submittedName>
        <fullName evidence="3">MAM</fullName>
    </submittedName>
</protein>
<gene>
    <name evidence="3" type="ORF">EmuJ_000206800</name>
</gene>
<proteinExistence type="predicted"/>
<feature type="domain" description="MAM" evidence="2">
    <location>
        <begin position="269"/>
        <end position="356"/>
    </location>
</feature>
<keyword evidence="4" id="KW-1185">Reference proteome</keyword>
<dbReference type="EMBL" id="LN902844">
    <property type="protein sequence ID" value="CDI98230.1"/>
    <property type="molecule type" value="Genomic_DNA"/>
</dbReference>
<name>A0A087W0Y0_ECHMU</name>
<reference evidence="3" key="2">
    <citation type="submission" date="2015-11" db="EMBL/GenBank/DDBJ databases">
        <authorList>
            <person name="Zhang Y."/>
            <person name="Guo Z."/>
        </authorList>
    </citation>
    <scope>NUCLEOTIDE SEQUENCE</scope>
</reference>
<dbReference type="PROSITE" id="PS50060">
    <property type="entry name" value="MAM_2"/>
    <property type="match status" value="2"/>
</dbReference>
<dbReference type="InterPro" id="IPR000998">
    <property type="entry name" value="MAM_dom"/>
</dbReference>
<dbReference type="AlphaFoldDB" id="A0A087W0Y0"/>
<organism evidence="3 4">
    <name type="scientific">Echinococcus multilocularis</name>
    <name type="common">Fox tapeworm</name>
    <dbReference type="NCBI Taxonomy" id="6211"/>
    <lineage>
        <taxon>Eukaryota</taxon>
        <taxon>Metazoa</taxon>
        <taxon>Spiralia</taxon>
        <taxon>Lophotrochozoa</taxon>
        <taxon>Platyhelminthes</taxon>
        <taxon>Cestoda</taxon>
        <taxon>Eucestoda</taxon>
        <taxon>Cyclophyllidea</taxon>
        <taxon>Taeniidae</taxon>
        <taxon>Echinococcus</taxon>
    </lineage>
</organism>
<reference evidence="3" key="1">
    <citation type="journal article" date="2013" name="Nature">
        <title>The genomes of four tapeworm species reveal adaptations to parasitism.</title>
        <authorList>
            <person name="Tsai I.J."/>
            <person name="Zarowiecki M."/>
            <person name="Holroyd N."/>
            <person name="Garciarrubio A."/>
            <person name="Sanchez-Flores A."/>
            <person name="Brooks K.L."/>
            <person name="Tracey A."/>
            <person name="Bobes R.J."/>
            <person name="Fragoso G."/>
            <person name="Sciutto E."/>
            <person name="Aslett M."/>
            <person name="Beasley H."/>
            <person name="Bennett H.M."/>
            <person name="Cai J."/>
            <person name="Camicia F."/>
            <person name="Clark R."/>
            <person name="Cucher M."/>
            <person name="De Silva N."/>
            <person name="Day T.A."/>
            <person name="Deplazes P."/>
            <person name="Estrada K."/>
            <person name="Fernandez C."/>
            <person name="Holland P.W."/>
            <person name="Hou J."/>
            <person name="Hu S."/>
            <person name="Huckvale T."/>
            <person name="Hung S.S."/>
            <person name="Kamenetzky L."/>
            <person name="Keane J.A."/>
            <person name="Kiss F."/>
            <person name="Koziol U."/>
            <person name="Lambert O."/>
            <person name="Liu K."/>
            <person name="Luo X."/>
            <person name="Luo Y."/>
            <person name="Macchiaroli N."/>
            <person name="Nichol S."/>
            <person name="Paps J."/>
            <person name="Parkinson J."/>
            <person name="Pouchkina-Stantcheva N."/>
            <person name="Riddiford N."/>
            <person name="Rosenzvit M."/>
            <person name="Salinas G."/>
            <person name="Wasmuth J.D."/>
            <person name="Zamanian M."/>
            <person name="Zheng Y."/>
            <person name="Cai X."/>
            <person name="Soberon X."/>
            <person name="Olson P.D."/>
            <person name="Laclette J.P."/>
            <person name="Brehm K."/>
            <person name="Berriman M."/>
            <person name="Garciarrubio A."/>
            <person name="Bobes R.J."/>
            <person name="Fragoso G."/>
            <person name="Sanchez-Flores A."/>
            <person name="Estrada K."/>
            <person name="Cevallos M.A."/>
            <person name="Morett E."/>
            <person name="Gonzalez V."/>
            <person name="Portillo T."/>
            <person name="Ochoa-Leyva A."/>
            <person name="Jose M.V."/>
            <person name="Sciutto E."/>
            <person name="Landa A."/>
            <person name="Jimenez L."/>
            <person name="Valdes V."/>
            <person name="Carrero J.C."/>
            <person name="Larralde C."/>
            <person name="Morales-Montor J."/>
            <person name="Limon-Lason J."/>
            <person name="Soberon X."/>
            <person name="Laclette J.P."/>
        </authorList>
    </citation>
    <scope>NUCLEOTIDE SEQUENCE [LARGE SCALE GENOMIC DNA]</scope>
</reference>